<evidence type="ECO:0000256" key="4">
    <source>
        <dbReference type="ARBA" id="ARBA00022475"/>
    </source>
</evidence>
<name>A0A087E1F0_9BIFI</name>
<feature type="region of interest" description="Disordered" evidence="10">
    <location>
        <begin position="96"/>
        <end position="168"/>
    </location>
</feature>
<evidence type="ECO:0000256" key="10">
    <source>
        <dbReference type="SAM" id="MobiDB-lite"/>
    </source>
</evidence>
<dbReference type="Proteomes" id="UP000029003">
    <property type="component" value="Unassembled WGS sequence"/>
</dbReference>
<dbReference type="RefSeq" id="WP_029576728.1">
    <property type="nucleotide sequence ID" value="NZ_JGZT01000008.1"/>
</dbReference>
<dbReference type="OrthoDB" id="3240462at2"/>
<evidence type="ECO:0000313" key="12">
    <source>
        <dbReference type="EMBL" id="KFJ01601.1"/>
    </source>
</evidence>
<proteinExistence type="inferred from homology"/>
<dbReference type="PANTHER" id="PTHR33909">
    <property type="entry name" value="SEC TRANSLOCON ACCESSORY COMPLEX SUBUNIT YAJC"/>
    <property type="match status" value="1"/>
</dbReference>
<keyword evidence="9 11" id="KW-0472">Membrane</keyword>
<evidence type="ECO:0000256" key="8">
    <source>
        <dbReference type="ARBA" id="ARBA00023010"/>
    </source>
</evidence>
<dbReference type="GO" id="GO:0005886">
    <property type="term" value="C:plasma membrane"/>
    <property type="evidence" value="ECO:0007669"/>
    <property type="project" value="UniProtKB-SubCell"/>
</dbReference>
<dbReference type="GO" id="GO:0015031">
    <property type="term" value="P:protein transport"/>
    <property type="evidence" value="ECO:0007669"/>
    <property type="project" value="UniProtKB-KW"/>
</dbReference>
<evidence type="ECO:0000256" key="9">
    <source>
        <dbReference type="ARBA" id="ARBA00023136"/>
    </source>
</evidence>
<organism evidence="12 13">
    <name type="scientific">Bifidobacterium thermacidophilum subsp. thermacidophilum</name>
    <dbReference type="NCBI Taxonomy" id="79262"/>
    <lineage>
        <taxon>Bacteria</taxon>
        <taxon>Bacillati</taxon>
        <taxon>Actinomycetota</taxon>
        <taxon>Actinomycetes</taxon>
        <taxon>Bifidobacteriales</taxon>
        <taxon>Bifidobacteriaceae</taxon>
        <taxon>Bifidobacterium</taxon>
    </lineage>
</organism>
<protein>
    <submittedName>
        <fullName evidence="12">YajC Protein translocase subunit</fullName>
    </submittedName>
</protein>
<feature type="compositionally biased region" description="Basic and acidic residues" evidence="10">
    <location>
        <begin position="159"/>
        <end position="168"/>
    </location>
</feature>
<reference evidence="12 13" key="1">
    <citation type="submission" date="2014-03" db="EMBL/GenBank/DDBJ databases">
        <title>Genomics of Bifidobacteria.</title>
        <authorList>
            <person name="Ventura M."/>
            <person name="Milani C."/>
            <person name="Lugli G.A."/>
        </authorList>
    </citation>
    <scope>NUCLEOTIDE SEQUENCE [LARGE SCALE GENOMIC DNA]</scope>
    <source>
        <strain evidence="12 13">LMG 21395</strain>
    </source>
</reference>
<evidence type="ECO:0000313" key="13">
    <source>
        <dbReference type="Proteomes" id="UP000029003"/>
    </source>
</evidence>
<dbReference type="PANTHER" id="PTHR33909:SF1">
    <property type="entry name" value="SEC TRANSLOCON ACCESSORY COMPLEX SUBUNIT YAJC"/>
    <property type="match status" value="1"/>
</dbReference>
<evidence type="ECO:0000256" key="6">
    <source>
        <dbReference type="ARBA" id="ARBA00022927"/>
    </source>
</evidence>
<dbReference type="SMART" id="SM01323">
    <property type="entry name" value="YajC"/>
    <property type="match status" value="1"/>
</dbReference>
<keyword evidence="3" id="KW-0813">Transport</keyword>
<gene>
    <name evidence="12" type="ORF">THER5_1494</name>
</gene>
<keyword evidence="4" id="KW-1003">Cell membrane</keyword>
<evidence type="ECO:0000256" key="1">
    <source>
        <dbReference type="ARBA" id="ARBA00004162"/>
    </source>
</evidence>
<evidence type="ECO:0000256" key="11">
    <source>
        <dbReference type="SAM" id="Phobius"/>
    </source>
</evidence>
<dbReference type="AlphaFoldDB" id="A0A087E1F0"/>
<feature type="compositionally biased region" description="Acidic residues" evidence="10">
    <location>
        <begin position="96"/>
        <end position="112"/>
    </location>
</feature>
<comment type="similarity">
    <text evidence="2">Belongs to the YajC family.</text>
</comment>
<keyword evidence="5 11" id="KW-0812">Transmembrane</keyword>
<keyword evidence="8" id="KW-0811">Translocation</keyword>
<accession>A0A087E1F0</accession>
<evidence type="ECO:0000256" key="7">
    <source>
        <dbReference type="ARBA" id="ARBA00022989"/>
    </source>
</evidence>
<dbReference type="EMBL" id="JGZT01000008">
    <property type="protein sequence ID" value="KFJ01601.1"/>
    <property type="molecule type" value="Genomic_DNA"/>
</dbReference>
<dbReference type="Pfam" id="PF02699">
    <property type="entry name" value="YajC"/>
    <property type="match status" value="1"/>
</dbReference>
<keyword evidence="7 11" id="KW-1133">Transmembrane helix</keyword>
<comment type="subcellular location">
    <subcellularLocation>
        <location evidence="1">Cell membrane</location>
        <topology evidence="1">Single-pass membrane protein</topology>
    </subcellularLocation>
</comment>
<feature type="compositionally biased region" description="Low complexity" evidence="10">
    <location>
        <begin position="113"/>
        <end position="125"/>
    </location>
</feature>
<evidence type="ECO:0000256" key="5">
    <source>
        <dbReference type="ARBA" id="ARBA00022692"/>
    </source>
</evidence>
<evidence type="ECO:0000256" key="2">
    <source>
        <dbReference type="ARBA" id="ARBA00006742"/>
    </source>
</evidence>
<keyword evidence="6" id="KW-0653">Protein transport</keyword>
<comment type="caution">
    <text evidence="12">The sequence shown here is derived from an EMBL/GenBank/DDBJ whole genome shotgun (WGS) entry which is preliminary data.</text>
</comment>
<evidence type="ECO:0000256" key="3">
    <source>
        <dbReference type="ARBA" id="ARBA00022448"/>
    </source>
</evidence>
<dbReference type="InterPro" id="IPR003849">
    <property type="entry name" value="Preprotein_translocase_YajC"/>
</dbReference>
<feature type="transmembrane region" description="Helical" evidence="11">
    <location>
        <begin position="6"/>
        <end position="24"/>
    </location>
</feature>
<sequence length="168" mass="18372">MSQNLDPNMVMIVILILFIFMMWMSSRRMKKQQKQQQEELREAMVPGTLVLLRGGIIATIVSVDEKYEEIVVDSEGSRLRFKLNAVAGKYVRPAFIDDDEAEANDSQQEDASSEGTEGSSAASETEVSDTERTDVQNASSADDTADTAAPAEAGEADTEDKASDNEAK</sequence>